<name>A0AAJ7RJX7_CEPCN</name>
<dbReference type="Gene3D" id="3.30.470.20">
    <property type="entry name" value="ATP-grasp fold, B domain"/>
    <property type="match status" value="1"/>
</dbReference>
<dbReference type="RefSeq" id="XP_024942284.1">
    <property type="nucleotide sequence ID" value="XM_025086516.1"/>
</dbReference>
<dbReference type="GO" id="GO:0036064">
    <property type="term" value="C:ciliary basal body"/>
    <property type="evidence" value="ECO:0007669"/>
    <property type="project" value="TreeGrafter"/>
</dbReference>
<evidence type="ECO:0000313" key="4">
    <source>
        <dbReference type="Proteomes" id="UP000694920"/>
    </source>
</evidence>
<accession>A0AAJ7RJX7</accession>
<dbReference type="PANTHER" id="PTHR12241:SF162">
    <property type="entry name" value="TUBULIN MONOGLUTAMYLASE TTLL4"/>
    <property type="match status" value="1"/>
</dbReference>
<organism evidence="4 6">
    <name type="scientific">Cephus cinctus</name>
    <name type="common">Wheat stem sawfly</name>
    <dbReference type="NCBI Taxonomy" id="211228"/>
    <lineage>
        <taxon>Eukaryota</taxon>
        <taxon>Metazoa</taxon>
        <taxon>Ecdysozoa</taxon>
        <taxon>Arthropoda</taxon>
        <taxon>Hexapoda</taxon>
        <taxon>Insecta</taxon>
        <taxon>Pterygota</taxon>
        <taxon>Neoptera</taxon>
        <taxon>Endopterygota</taxon>
        <taxon>Hymenoptera</taxon>
        <taxon>Cephoidea</taxon>
        <taxon>Cephidae</taxon>
        <taxon>Cephus</taxon>
    </lineage>
</organism>
<dbReference type="InterPro" id="IPR004344">
    <property type="entry name" value="TTL/TTLL_fam"/>
</dbReference>
<dbReference type="SUPFAM" id="SSF56059">
    <property type="entry name" value="Glutathione synthetase ATP-binding domain-like"/>
    <property type="match status" value="1"/>
</dbReference>
<sequence length="584" mass="68068">MPESSYSRNSPRSVILSRMDVLSYNHIVDLDSKFDDEVQPNPFIDAAGEVDEVDEVDKVDDIDVIDESGDKKISKPFRRSLFPNVPPYISFQSHDSQGQSNLPFEIRRHLKWRLSSITPLLVRRTLTNSGFRLFKKASDWSGVWGKHMKSTCFKIIKEYQKVNHFPGTFQIGRKDRLWRNLSRLMARHGRREFGFVPRTYVLPQDLRCFRQVWERTAGREKWIVKPPASSRGTGIRVVHRWSQIPKKRPVVVQQYLSKPRLISGAKFDLRLYVLVTSFNPLRIYIYPEGLVRFASVKYVDDINFLSDRFMHLTNYSINKTSANYTNNDSADSCTGHKWTLNTLWSYLERENVDVPRLWSSMKDIVIKTMISGESSINSLTRANTSNKYCCYELFGVDILLDENLKPWLLEVNISPSLQASSALDIAVKGPLIQNVFNMAGYQLPSCISATDAESLSKKYRVDSVVQDLRLYKTGLSYQERHKQSLFAHLTNRNEYLNDILEDLTPDDVRQLVLFEDELSQVDRFETIFPTSESHEYFRYFDVPRYYNMLLDAWKYKNGNDRDKGIARLRQLCKVNYHLEQQATF</sequence>
<gene>
    <name evidence="5 6" type="primary">LOC107273442</name>
</gene>
<keyword evidence="1" id="KW-0436">Ligase</keyword>
<dbReference type="GO" id="GO:0005524">
    <property type="term" value="F:ATP binding"/>
    <property type="evidence" value="ECO:0007669"/>
    <property type="project" value="UniProtKB-KW"/>
</dbReference>
<proteinExistence type="predicted"/>
<dbReference type="GeneID" id="107273442"/>
<dbReference type="AlphaFoldDB" id="A0AAJ7RJX7"/>
<keyword evidence="2" id="KW-0547">Nucleotide-binding</keyword>
<evidence type="ECO:0000313" key="6">
    <source>
        <dbReference type="RefSeq" id="XP_024942311.1"/>
    </source>
</evidence>
<dbReference type="PANTHER" id="PTHR12241">
    <property type="entry name" value="TUBULIN POLYGLUTAMYLASE"/>
    <property type="match status" value="1"/>
</dbReference>
<evidence type="ECO:0000256" key="2">
    <source>
        <dbReference type="ARBA" id="ARBA00022741"/>
    </source>
</evidence>
<keyword evidence="4" id="KW-1185">Reference proteome</keyword>
<evidence type="ECO:0000256" key="1">
    <source>
        <dbReference type="ARBA" id="ARBA00022598"/>
    </source>
</evidence>
<evidence type="ECO:0000256" key="3">
    <source>
        <dbReference type="ARBA" id="ARBA00022840"/>
    </source>
</evidence>
<dbReference type="GO" id="GO:0015631">
    <property type="term" value="F:tubulin binding"/>
    <property type="evidence" value="ECO:0007669"/>
    <property type="project" value="TreeGrafter"/>
</dbReference>
<dbReference type="Pfam" id="PF03133">
    <property type="entry name" value="TTL"/>
    <property type="match status" value="1"/>
</dbReference>
<dbReference type="GO" id="GO:0000226">
    <property type="term" value="P:microtubule cytoskeleton organization"/>
    <property type="evidence" value="ECO:0007669"/>
    <property type="project" value="TreeGrafter"/>
</dbReference>
<keyword evidence="3" id="KW-0067">ATP-binding</keyword>
<dbReference type="GO" id="GO:0070740">
    <property type="term" value="F:tubulin-glutamic acid ligase activity"/>
    <property type="evidence" value="ECO:0007669"/>
    <property type="project" value="TreeGrafter"/>
</dbReference>
<dbReference type="RefSeq" id="XP_024942311.1">
    <property type="nucleotide sequence ID" value="XM_025086543.1"/>
</dbReference>
<evidence type="ECO:0000313" key="5">
    <source>
        <dbReference type="RefSeq" id="XP_024942284.1"/>
    </source>
</evidence>
<dbReference type="Proteomes" id="UP000694920">
    <property type="component" value="Unplaced"/>
</dbReference>
<protein>
    <submittedName>
        <fullName evidence="5 6">Tubulin polyglutamylase TTLL4 isoform X1</fullName>
    </submittedName>
</protein>
<dbReference type="PROSITE" id="PS51221">
    <property type="entry name" value="TTL"/>
    <property type="match status" value="1"/>
</dbReference>
<reference evidence="5 6" key="1">
    <citation type="submission" date="2025-04" db="UniProtKB">
        <authorList>
            <consortium name="RefSeq"/>
        </authorList>
    </citation>
    <scope>IDENTIFICATION</scope>
</reference>